<dbReference type="Proteomes" id="UP000038009">
    <property type="component" value="Unassembled WGS sequence"/>
</dbReference>
<keyword evidence="4" id="KW-0969">Cilium</keyword>
<feature type="compositionally biased region" description="Basic and acidic residues" evidence="6">
    <location>
        <begin position="117"/>
        <end position="134"/>
    </location>
</feature>
<keyword evidence="8" id="KW-1185">Reference proteome</keyword>
<proteinExistence type="predicted"/>
<feature type="compositionally biased region" description="Polar residues" evidence="6">
    <location>
        <begin position="1"/>
        <end position="18"/>
    </location>
</feature>
<feature type="region of interest" description="Disordered" evidence="6">
    <location>
        <begin position="1"/>
        <end position="24"/>
    </location>
</feature>
<keyword evidence="5" id="KW-0966">Cell projection</keyword>
<organism evidence="7 8">
    <name type="scientific">Leptomonas seymouri</name>
    <dbReference type="NCBI Taxonomy" id="5684"/>
    <lineage>
        <taxon>Eukaryota</taxon>
        <taxon>Discoba</taxon>
        <taxon>Euglenozoa</taxon>
        <taxon>Kinetoplastea</taxon>
        <taxon>Metakinetoplastina</taxon>
        <taxon>Trypanosomatida</taxon>
        <taxon>Trypanosomatidae</taxon>
        <taxon>Leishmaniinae</taxon>
        <taxon>Leptomonas</taxon>
    </lineage>
</organism>
<feature type="region of interest" description="Disordered" evidence="6">
    <location>
        <begin position="560"/>
        <end position="600"/>
    </location>
</feature>
<dbReference type="OMA" id="LHNRGYD"/>
<dbReference type="Gene3D" id="3.80.10.10">
    <property type="entry name" value="Ribonuclease Inhibitor"/>
    <property type="match status" value="2"/>
</dbReference>
<feature type="region of interest" description="Disordered" evidence="6">
    <location>
        <begin position="499"/>
        <end position="541"/>
    </location>
</feature>
<feature type="compositionally biased region" description="Basic and acidic residues" evidence="6">
    <location>
        <begin position="517"/>
        <end position="526"/>
    </location>
</feature>
<evidence type="ECO:0000256" key="4">
    <source>
        <dbReference type="ARBA" id="ARBA00023069"/>
    </source>
</evidence>
<dbReference type="OrthoDB" id="1904536at2759"/>
<keyword evidence="3" id="KW-0677">Repeat</keyword>
<evidence type="ECO:0000256" key="2">
    <source>
        <dbReference type="ARBA" id="ARBA00022614"/>
    </source>
</evidence>
<evidence type="ECO:0000313" key="7">
    <source>
        <dbReference type="EMBL" id="KPI85136.1"/>
    </source>
</evidence>
<sequence>MSSVDITSTNDMSSTAATSEVGGSFSGDAAPHAAHILTTDTIIRECIKQGFYRNPVCNEKLYLHNRGFDSVAPTAFELYTDVKVLWLEGNGFASLPCGAAYTQVQPPIRVDPFAETSARDDKDGAAEQTEHHVDPSSIGNAAAAKKELPLAADVPPEERDAFSSLYPTVRQLYLHNNIFRTMPDLSRFQRLDSLNLSGNFFSTIEPHCTFWDRKKAAERESAAVEDTPSQQEAQDQQYQRAQTPGNELRIESAMDAKEQRAAQLEEYRRLADEYAILCEHCPLPEREEVAPALNAQRQPNASARYVPRQPPIPEPEYRNLCSSLRTLNVAGNRLETFEDCVGLLAFKALTVLDLSHNNILDGEALLLILERLPRLESLKLSGNPLVRTLPRYRKRLLSRCKKLLYLDDRPVFPEERRLVTAWARAGDDGEEKERCLIKQEHAAAEKKRLDDFRRLIASHREDAAEGAPHSDYVRAITTPEALSAAAGTSHAGGITAVTVSHRSGIRSHRPSRRSHRRDPACRRPSSDPDNSPTSSDSADSGEDICEEVTFHYRNDAAAVGEEDARGDAGEASHVVAHAPEDSNKPTRRGAARENSTRVLSSNECVTPEVVNDDDNVDDIFVSGS</sequence>
<evidence type="ECO:0000256" key="5">
    <source>
        <dbReference type="ARBA" id="ARBA00023273"/>
    </source>
</evidence>
<feature type="compositionally biased region" description="Low complexity" evidence="6">
    <location>
        <begin position="230"/>
        <end position="242"/>
    </location>
</feature>
<evidence type="ECO:0000256" key="1">
    <source>
        <dbReference type="ARBA" id="ARBA00004138"/>
    </source>
</evidence>
<feature type="compositionally biased region" description="Low complexity" evidence="6">
    <location>
        <begin position="527"/>
        <end position="538"/>
    </location>
</feature>
<feature type="region of interest" description="Disordered" evidence="6">
    <location>
        <begin position="116"/>
        <end position="139"/>
    </location>
</feature>
<comment type="caution">
    <text evidence="7">The sequence shown here is derived from an EMBL/GenBank/DDBJ whole genome shotgun (WGS) entry which is preliminary data.</text>
</comment>
<dbReference type="PROSITE" id="PS51450">
    <property type="entry name" value="LRR"/>
    <property type="match status" value="1"/>
</dbReference>
<dbReference type="AlphaFoldDB" id="A0A0N0P4C5"/>
<reference evidence="7 8" key="1">
    <citation type="journal article" date="2015" name="PLoS Pathog.">
        <title>Leptomonas seymouri: Adaptations to the Dixenous Life Cycle Analyzed by Genome Sequencing, Transcriptome Profiling and Co-infection with Leishmania donovani.</title>
        <authorList>
            <person name="Kraeva N."/>
            <person name="Butenko A."/>
            <person name="Hlavacova J."/>
            <person name="Kostygov A."/>
            <person name="Myskova J."/>
            <person name="Grybchuk D."/>
            <person name="Lestinova T."/>
            <person name="Votypka J."/>
            <person name="Volf P."/>
            <person name="Opperdoes F."/>
            <person name="Flegontov P."/>
            <person name="Lukes J."/>
            <person name="Yurchenko V."/>
        </authorList>
    </citation>
    <scope>NUCLEOTIDE SEQUENCE [LARGE SCALE GENOMIC DNA]</scope>
    <source>
        <strain evidence="7 8">ATCC 30220</strain>
    </source>
</reference>
<dbReference type="PANTHER" id="PTHR45973">
    <property type="entry name" value="PROTEIN PHOSPHATASE 1 REGULATORY SUBUNIT SDS22-RELATED"/>
    <property type="match status" value="1"/>
</dbReference>
<keyword evidence="2" id="KW-0433">Leucine-rich repeat</keyword>
<dbReference type="EMBL" id="LJSK01000206">
    <property type="protein sequence ID" value="KPI85136.1"/>
    <property type="molecule type" value="Genomic_DNA"/>
</dbReference>
<dbReference type="VEuPathDB" id="TriTrypDB:Lsey_0206_0040"/>
<accession>A0A0N0P4C5</accession>
<feature type="region of interest" description="Disordered" evidence="6">
    <location>
        <begin position="219"/>
        <end position="245"/>
    </location>
</feature>
<dbReference type="InterPro" id="IPR050576">
    <property type="entry name" value="Cilia_flagella_integrity"/>
</dbReference>
<gene>
    <name evidence="7" type="ORF">ABL78_5796</name>
</gene>
<dbReference type="PANTHER" id="PTHR45973:SF9">
    <property type="entry name" value="LEUCINE-RICH REPEAT-CONTAINING PROTEIN 46"/>
    <property type="match status" value="1"/>
</dbReference>
<dbReference type="InterPro" id="IPR001611">
    <property type="entry name" value="Leu-rich_rpt"/>
</dbReference>
<feature type="compositionally biased region" description="Basic residues" evidence="6">
    <location>
        <begin position="503"/>
        <end position="516"/>
    </location>
</feature>
<protein>
    <submittedName>
        <fullName evidence="7">Uncharacterized protein</fullName>
    </submittedName>
</protein>
<evidence type="ECO:0000256" key="3">
    <source>
        <dbReference type="ARBA" id="ARBA00022737"/>
    </source>
</evidence>
<dbReference type="InterPro" id="IPR032675">
    <property type="entry name" value="LRR_dom_sf"/>
</dbReference>
<dbReference type="SUPFAM" id="SSF52047">
    <property type="entry name" value="RNI-like"/>
    <property type="match status" value="1"/>
</dbReference>
<feature type="compositionally biased region" description="Basic and acidic residues" evidence="6">
    <location>
        <begin position="578"/>
        <end position="595"/>
    </location>
</feature>
<evidence type="ECO:0000313" key="8">
    <source>
        <dbReference type="Proteomes" id="UP000038009"/>
    </source>
</evidence>
<comment type="subcellular location">
    <subcellularLocation>
        <location evidence="1">Cell projection</location>
        <location evidence="1">Cilium</location>
    </subcellularLocation>
</comment>
<name>A0A0N0P4C5_LEPSE</name>
<evidence type="ECO:0000256" key="6">
    <source>
        <dbReference type="SAM" id="MobiDB-lite"/>
    </source>
</evidence>